<reference evidence="4" key="1">
    <citation type="journal article" date="2019" name="Int. J. Syst. Evol. Microbiol.">
        <title>The Global Catalogue of Microorganisms (GCM) 10K type strain sequencing project: providing services to taxonomists for standard genome sequencing and annotation.</title>
        <authorList>
            <consortium name="The Broad Institute Genomics Platform"/>
            <consortium name="The Broad Institute Genome Sequencing Center for Infectious Disease"/>
            <person name="Wu L."/>
            <person name="Ma J."/>
        </authorList>
    </citation>
    <scope>NUCLEOTIDE SEQUENCE [LARGE SCALE GENOMIC DNA]</scope>
    <source>
        <strain evidence="4">CGMCC 1.12749</strain>
    </source>
</reference>
<dbReference type="RefSeq" id="WP_188500343.1">
    <property type="nucleotide sequence ID" value="NZ_BMFP01000001.1"/>
</dbReference>
<dbReference type="InterPro" id="IPR028098">
    <property type="entry name" value="Glyco_trans_4-like_N"/>
</dbReference>
<keyword evidence="1" id="KW-0472">Membrane</keyword>
<dbReference type="Pfam" id="PF13439">
    <property type="entry name" value="Glyco_transf_4"/>
    <property type="match status" value="1"/>
</dbReference>
<dbReference type="Proteomes" id="UP000634043">
    <property type="component" value="Unassembled WGS sequence"/>
</dbReference>
<organism evidence="3 4">
    <name type="scientific">Pontibacter amylolyticus</name>
    <dbReference type="NCBI Taxonomy" id="1424080"/>
    <lineage>
        <taxon>Bacteria</taxon>
        <taxon>Pseudomonadati</taxon>
        <taxon>Bacteroidota</taxon>
        <taxon>Cytophagia</taxon>
        <taxon>Cytophagales</taxon>
        <taxon>Hymenobacteraceae</taxon>
        <taxon>Pontibacter</taxon>
    </lineage>
</organism>
<dbReference type="Pfam" id="PF13692">
    <property type="entry name" value="Glyco_trans_1_4"/>
    <property type="match status" value="1"/>
</dbReference>
<sequence>MTGRRVVIVGPAHPLRGGGMSTFNERLATAFQEAGDEVEIVSFSLQYPSFLFPGKSQFTDEPAPQGITIKSLINSVNPISWVRTGNYIRRQKPDLVIFRFWLPFMGPALGTIARLIRRNRYSRILAITDNVVPHEKRPGDIPFTKYFLSACHGFLTMSRAVQQDLQRFEPNKPNVYLPHPLYDNFGPAESKAEACAALKLDPEAKYLLFFGFIRSYKGLDLLLEAMAIPALQAIPDLKLLIAGEFYEEAKPYRDLIEKHGLQDRLVLRADFIPNAEVRHYFCAADLVVQPYRHATQSGVTQVAYHFDKPMVVTNVGGLSELVPHGEVGYVVEPNPEAIAAAILDFYTLAKATVFAQNISRYKERFSWSRFVEVVYELGEKV</sequence>
<accession>A0ABQ1W1R3</accession>
<dbReference type="Gene3D" id="3.40.50.2000">
    <property type="entry name" value="Glycogen Phosphorylase B"/>
    <property type="match status" value="2"/>
</dbReference>
<keyword evidence="4" id="KW-1185">Reference proteome</keyword>
<keyword evidence="1" id="KW-1133">Transmembrane helix</keyword>
<evidence type="ECO:0000313" key="4">
    <source>
        <dbReference type="Proteomes" id="UP000634043"/>
    </source>
</evidence>
<evidence type="ECO:0000313" key="3">
    <source>
        <dbReference type="EMBL" id="GGG06985.1"/>
    </source>
</evidence>
<evidence type="ECO:0000256" key="1">
    <source>
        <dbReference type="SAM" id="Phobius"/>
    </source>
</evidence>
<protein>
    <submittedName>
        <fullName evidence="3">Glycosyl transferase</fullName>
    </submittedName>
</protein>
<dbReference type="EMBL" id="BMFP01000001">
    <property type="protein sequence ID" value="GGG06985.1"/>
    <property type="molecule type" value="Genomic_DNA"/>
</dbReference>
<proteinExistence type="predicted"/>
<gene>
    <name evidence="3" type="ORF">GCM10011323_09570</name>
</gene>
<keyword evidence="1" id="KW-0812">Transmembrane</keyword>
<dbReference type="PANTHER" id="PTHR12526">
    <property type="entry name" value="GLYCOSYLTRANSFERASE"/>
    <property type="match status" value="1"/>
</dbReference>
<dbReference type="PANTHER" id="PTHR12526:SF634">
    <property type="entry name" value="BLL3361 PROTEIN"/>
    <property type="match status" value="1"/>
</dbReference>
<dbReference type="SUPFAM" id="SSF53756">
    <property type="entry name" value="UDP-Glycosyltransferase/glycogen phosphorylase"/>
    <property type="match status" value="1"/>
</dbReference>
<evidence type="ECO:0000259" key="2">
    <source>
        <dbReference type="Pfam" id="PF13439"/>
    </source>
</evidence>
<feature type="domain" description="Glycosyltransferase subfamily 4-like N-terminal" evidence="2">
    <location>
        <begin position="18"/>
        <end position="169"/>
    </location>
</feature>
<comment type="caution">
    <text evidence="3">The sequence shown here is derived from an EMBL/GenBank/DDBJ whole genome shotgun (WGS) entry which is preliminary data.</text>
</comment>
<dbReference type="GO" id="GO:0016740">
    <property type="term" value="F:transferase activity"/>
    <property type="evidence" value="ECO:0007669"/>
    <property type="project" value="UniProtKB-KW"/>
</dbReference>
<keyword evidence="3" id="KW-0808">Transferase</keyword>
<name>A0ABQ1W1R3_9BACT</name>
<feature type="transmembrane region" description="Helical" evidence="1">
    <location>
        <begin position="96"/>
        <end position="116"/>
    </location>
</feature>